<dbReference type="Gene3D" id="3.90.190.10">
    <property type="entry name" value="Protein tyrosine phosphatase superfamily"/>
    <property type="match status" value="1"/>
</dbReference>
<evidence type="ECO:0000313" key="4">
    <source>
        <dbReference type="Proteomes" id="UP000246171"/>
    </source>
</evidence>
<dbReference type="RefSeq" id="XP_025382412.1">
    <property type="nucleotide sequence ID" value="XM_025529983.1"/>
</dbReference>
<dbReference type="EMBL" id="MSFU01000044">
    <property type="protein sequence ID" value="PWY62529.1"/>
    <property type="molecule type" value="Genomic_DNA"/>
</dbReference>
<feature type="compositionally biased region" description="Pro residues" evidence="1">
    <location>
        <begin position="124"/>
        <end position="134"/>
    </location>
</feature>
<dbReference type="OrthoDB" id="9988524at2759"/>
<dbReference type="InterPro" id="IPR000387">
    <property type="entry name" value="Tyr_Pase_dom"/>
</dbReference>
<feature type="region of interest" description="Disordered" evidence="1">
    <location>
        <begin position="96"/>
        <end position="145"/>
    </location>
</feature>
<dbReference type="PANTHER" id="PTHR31126">
    <property type="entry name" value="TYROSINE-PROTEIN PHOSPHATASE"/>
    <property type="match status" value="1"/>
</dbReference>
<dbReference type="PANTHER" id="PTHR31126:SF10">
    <property type="entry name" value="PROTEIN PHOSPHATASE, PUTATIVE (AFU_ORTHOLOGUE AFUA_6G06650)-RELATED"/>
    <property type="match status" value="1"/>
</dbReference>
<evidence type="ECO:0000256" key="1">
    <source>
        <dbReference type="SAM" id="MobiDB-lite"/>
    </source>
</evidence>
<dbReference type="AlphaFoldDB" id="A0A317UM99"/>
<dbReference type="PROSITE" id="PS00383">
    <property type="entry name" value="TYR_PHOSPHATASE_1"/>
    <property type="match status" value="1"/>
</dbReference>
<dbReference type="SUPFAM" id="SSF52799">
    <property type="entry name" value="(Phosphotyrosine protein) phosphatases II"/>
    <property type="match status" value="1"/>
</dbReference>
<dbReference type="PROSITE" id="PS50056">
    <property type="entry name" value="TYR_PHOSPHATASE_2"/>
    <property type="match status" value="1"/>
</dbReference>
<comment type="caution">
    <text evidence="3">The sequence shown here is derived from an EMBL/GenBank/DDBJ whole genome shotgun (WGS) entry which is preliminary data.</text>
</comment>
<name>A0A317UM99_ASPEC</name>
<feature type="domain" description="Tyrosine specific protein phosphatases" evidence="2">
    <location>
        <begin position="225"/>
        <end position="309"/>
    </location>
</feature>
<dbReference type="VEuPathDB" id="FungiDB:BO83DRAFT_372474"/>
<evidence type="ECO:0000259" key="2">
    <source>
        <dbReference type="PROSITE" id="PS50056"/>
    </source>
</evidence>
<reference evidence="3" key="1">
    <citation type="submission" date="2016-12" db="EMBL/GenBank/DDBJ databases">
        <title>The genomes of Aspergillus section Nigri reveals drivers in fungal speciation.</title>
        <authorList>
            <consortium name="DOE Joint Genome Institute"/>
            <person name="Vesth T.C."/>
            <person name="Nybo J."/>
            <person name="Theobald S."/>
            <person name="Brandl J."/>
            <person name="Frisvad J.C."/>
            <person name="Nielsen K.F."/>
            <person name="Lyhne E.K."/>
            <person name="Kogle M.E."/>
            <person name="Kuo A."/>
            <person name="Riley R."/>
            <person name="Clum A."/>
            <person name="Nolan M."/>
            <person name="Lipzen A."/>
            <person name="Salamov A."/>
            <person name="Henrissat B."/>
            <person name="Wiebenga A."/>
            <person name="De vries R.P."/>
            <person name="Grigoriev I.V."/>
            <person name="Mortensen U.H."/>
            <person name="Andersen M.R."/>
            <person name="Baker S.E."/>
        </authorList>
    </citation>
    <scope>NUCLEOTIDE SEQUENCE</scope>
    <source>
        <strain evidence="3">CBS 122712</strain>
    </source>
</reference>
<organism evidence="3 4">
    <name type="scientific">Aspergillus eucalypticola (strain CBS 122712 / IBT 29274)</name>
    <dbReference type="NCBI Taxonomy" id="1448314"/>
    <lineage>
        <taxon>Eukaryota</taxon>
        <taxon>Fungi</taxon>
        <taxon>Dikarya</taxon>
        <taxon>Ascomycota</taxon>
        <taxon>Pezizomycotina</taxon>
        <taxon>Eurotiomycetes</taxon>
        <taxon>Eurotiomycetidae</taxon>
        <taxon>Eurotiales</taxon>
        <taxon>Aspergillaceae</taxon>
        <taxon>Aspergillus</taxon>
        <taxon>Aspergillus subgen. Circumdati</taxon>
    </lineage>
</organism>
<dbReference type="Proteomes" id="UP000246171">
    <property type="component" value="Unassembled WGS sequence"/>
</dbReference>
<proteinExistence type="predicted"/>
<dbReference type="InterPro" id="IPR026893">
    <property type="entry name" value="Tyr/Ser_Pase_IphP-type"/>
</dbReference>
<gene>
    <name evidence="3" type="ORF">BO83DRAFT_372474</name>
</gene>
<protein>
    <submittedName>
        <fullName evidence="3">Tyrosine/serine protein phosphatase</fullName>
    </submittedName>
</protein>
<dbReference type="GeneID" id="37051945"/>
<feature type="compositionally biased region" description="Low complexity" evidence="1">
    <location>
        <begin position="96"/>
        <end position="115"/>
    </location>
</feature>
<accession>A0A317UM99</accession>
<dbReference type="GO" id="GO:0004721">
    <property type="term" value="F:phosphoprotein phosphatase activity"/>
    <property type="evidence" value="ECO:0007669"/>
    <property type="project" value="InterPro"/>
</dbReference>
<sequence>MSSSHPRQSSVDLDSPGRPFDNIINFRDVGRTINQLIGKRVLKEGILFRSARLDDASERDKRRLVDEFHISTVVDLRSSTEHQIATNKRLAELAAAAAASTESSTSSSSSTSSTESPERQTSTPPAPAPAPVPEPTASATSTDIHLPDLPTVTRFPVSLTGKAFERTLLWRLDWWNFFKVLALVASGYRPAAVQIVGQQVMSPRGLVGLGMDTLDSSYGEMKTLFDLFSSVTSTSTSTSPADGSDENENKDSSSAYPILIHCTQGKDRTGLIILLLLLLVADVVPEEVMREDYLRSEGELVIEMEERMKEVRLLGLSEDYTKCPRHFVETIRAHLEERYGGVQGYLGTVGVGREQIERIREVLLA</sequence>
<dbReference type="InterPro" id="IPR016130">
    <property type="entry name" value="Tyr_Pase_AS"/>
</dbReference>
<keyword evidence="4" id="KW-1185">Reference proteome</keyword>
<dbReference type="InterPro" id="IPR029021">
    <property type="entry name" value="Prot-tyrosine_phosphatase-like"/>
</dbReference>
<dbReference type="Pfam" id="PF13350">
    <property type="entry name" value="Y_phosphatase3"/>
    <property type="match status" value="2"/>
</dbReference>
<evidence type="ECO:0000313" key="3">
    <source>
        <dbReference type="EMBL" id="PWY62529.1"/>
    </source>
</evidence>